<keyword evidence="5" id="KW-0408">Iron</keyword>
<comment type="cofactor">
    <cofactor evidence="1">
        <name>Fe(2+)</name>
        <dbReference type="ChEBI" id="CHEBI:29033"/>
    </cofactor>
</comment>
<proteinExistence type="inferred from homology"/>
<dbReference type="Proteomes" id="UP001623041">
    <property type="component" value="Unassembled WGS sequence"/>
</dbReference>
<feature type="domain" description="Biopterin-dependent aromatic amino acid hydroxylase family profile" evidence="7">
    <location>
        <begin position="1"/>
        <end position="338"/>
    </location>
</feature>
<dbReference type="InterPro" id="IPR019774">
    <property type="entry name" value="Aromatic-AA_hydroxylase_C"/>
</dbReference>
<dbReference type="SUPFAM" id="SSF56534">
    <property type="entry name" value="Aromatic aminoacid monoxygenases, catalytic and oligomerization domains"/>
    <property type="match status" value="1"/>
</dbReference>
<dbReference type="RefSeq" id="WP_406583833.1">
    <property type="nucleotide sequence ID" value="NZ_JBJHQH010000048.1"/>
</dbReference>
<dbReference type="InterPro" id="IPR036329">
    <property type="entry name" value="Aro-AA_hydroxylase_C_sf"/>
</dbReference>
<dbReference type="EC" id="1.14.16.-" evidence="8"/>
<dbReference type="NCBIfam" id="NF010657">
    <property type="entry name" value="PRK14056.1"/>
    <property type="match status" value="1"/>
</dbReference>
<dbReference type="GO" id="GO:0016491">
    <property type="term" value="F:oxidoreductase activity"/>
    <property type="evidence" value="ECO:0007669"/>
    <property type="project" value="UniProtKB-KW"/>
</dbReference>
<protein>
    <submittedName>
        <fullName evidence="8">Aromatic amino acid hydroxylase</fullName>
        <ecNumber evidence="8">1.14.16.-</ecNumber>
    </submittedName>
</protein>
<keyword evidence="6" id="KW-0503">Monooxygenase</keyword>
<dbReference type="EMBL" id="JBJHQH010000048">
    <property type="protein sequence ID" value="MFK9095450.1"/>
    <property type="molecule type" value="Genomic_DNA"/>
</dbReference>
<keyword evidence="4 8" id="KW-0560">Oxidoreductase</keyword>
<comment type="similarity">
    <text evidence="2">Belongs to the biopterin-dependent aromatic amino acid hydroxylase family.</text>
</comment>
<dbReference type="InterPro" id="IPR036951">
    <property type="entry name" value="ArAA_hydroxylase_sf"/>
</dbReference>
<evidence type="ECO:0000256" key="2">
    <source>
        <dbReference type="ARBA" id="ARBA00009712"/>
    </source>
</evidence>
<evidence type="ECO:0000313" key="8">
    <source>
        <dbReference type="EMBL" id="MFK9095450.1"/>
    </source>
</evidence>
<dbReference type="Gene3D" id="1.10.800.10">
    <property type="entry name" value="Aromatic amino acid hydroxylase"/>
    <property type="match status" value="1"/>
</dbReference>
<organism evidence="8 9">
    <name type="scientific">Bacillus salipaludis</name>
    <dbReference type="NCBI Taxonomy" id="2547811"/>
    <lineage>
        <taxon>Bacteria</taxon>
        <taxon>Bacillati</taxon>
        <taxon>Bacillota</taxon>
        <taxon>Bacilli</taxon>
        <taxon>Bacillales</taxon>
        <taxon>Bacillaceae</taxon>
        <taxon>Bacillus</taxon>
    </lineage>
</organism>
<keyword evidence="9" id="KW-1185">Reference proteome</keyword>
<name>A0ABW8RPJ9_9BACI</name>
<evidence type="ECO:0000256" key="5">
    <source>
        <dbReference type="ARBA" id="ARBA00023004"/>
    </source>
</evidence>
<evidence type="ECO:0000256" key="6">
    <source>
        <dbReference type="ARBA" id="ARBA00023033"/>
    </source>
</evidence>
<dbReference type="Pfam" id="PF00351">
    <property type="entry name" value="Biopterin_H"/>
    <property type="match status" value="2"/>
</dbReference>
<evidence type="ECO:0000313" key="9">
    <source>
        <dbReference type="Proteomes" id="UP001623041"/>
    </source>
</evidence>
<gene>
    <name evidence="8" type="ORF">ACJEBI_28900</name>
</gene>
<sequence length="577" mass="64909">MTGKGTKNIPAHLQPYISKQYYHRYTPIEHAVWRFVMKQNHYFLKDIAHPAYVNGLMDSGIKTDSIPKVDDMHTSLAKVGWGAVTIDGLIPGSAFYGFLANRILPIATELRNIQNIAYTPAPDMIHEAAGHAPILLDESYREFVRKIGEMGSKALSSKEKLEVFMAVRHLTIVAEDPNSTSEQVKEAEIQVAEARKKVKGLSEADQVSRLFWWTVEYGLIGEVVNPKIYGAGLLSSVGESQSCLKEDVRKIPFSIEECTKTPYDVTKPQPQLFVIESFADLIAEVDQFAATMAFRKGGTESLDKALQTESVATMAFSSGLQVTGMLGTILKDKKGEAVYFRTKGPTALSFDNKQLDGHGKVTHHKGFGTPIGRLKGNIALEDYSLEQLRDFGIIEEKAAKLKFQSGVKVKGTVKSILLAEGRPILISFKDCKVTYKDMVLFEKSWGTFDMAVGARVTSVFAGAADPNNYYEFPLMEETDEVVEQQAWNELETLYDEIRRLREDSNWNEERLTQVLAILDDQYPKEWLLRLEILELYKLHHGDHPHVTLIEERLQSTGWDASVQQMIQRGLILINNRK</sequence>
<comment type="caution">
    <text evidence="8">The sequence shown here is derived from an EMBL/GenBank/DDBJ whole genome shotgun (WGS) entry which is preliminary data.</text>
</comment>
<dbReference type="PANTHER" id="PTHR11473:SF24">
    <property type="entry name" value="PHENYLALANINE-4-HYDROXYLASE"/>
    <property type="match status" value="1"/>
</dbReference>
<dbReference type="PROSITE" id="PS51410">
    <property type="entry name" value="BH4_AAA_HYDROXYL_2"/>
    <property type="match status" value="1"/>
</dbReference>
<keyword evidence="3" id="KW-0479">Metal-binding</keyword>
<dbReference type="PANTHER" id="PTHR11473">
    <property type="entry name" value="AROMATIC AMINO ACID HYDROXYLASE"/>
    <property type="match status" value="1"/>
</dbReference>
<accession>A0ABW8RPJ9</accession>
<reference evidence="8 9" key="1">
    <citation type="submission" date="2024-11" db="EMBL/GenBank/DDBJ databases">
        <authorList>
            <person name="Lucas J.A."/>
        </authorList>
    </citation>
    <scope>NUCLEOTIDE SEQUENCE [LARGE SCALE GENOMIC DNA]</scope>
    <source>
        <strain evidence="8 9">Z 5.4</strain>
    </source>
</reference>
<evidence type="ECO:0000256" key="3">
    <source>
        <dbReference type="ARBA" id="ARBA00022723"/>
    </source>
</evidence>
<dbReference type="InterPro" id="IPR001273">
    <property type="entry name" value="ArAA_hydroxylase"/>
</dbReference>
<evidence type="ECO:0000256" key="1">
    <source>
        <dbReference type="ARBA" id="ARBA00001954"/>
    </source>
</evidence>
<evidence type="ECO:0000259" key="7">
    <source>
        <dbReference type="PROSITE" id="PS51410"/>
    </source>
</evidence>
<evidence type="ECO:0000256" key="4">
    <source>
        <dbReference type="ARBA" id="ARBA00023002"/>
    </source>
</evidence>